<dbReference type="EMBL" id="JH881033">
    <property type="protein sequence ID" value="ELR57129.1"/>
    <property type="molecule type" value="Genomic_DNA"/>
</dbReference>
<proteinExistence type="predicted"/>
<accession>L8INL0</accession>
<feature type="signal peptide" evidence="1">
    <location>
        <begin position="1"/>
        <end position="21"/>
    </location>
</feature>
<evidence type="ECO:0000256" key="1">
    <source>
        <dbReference type="SAM" id="SignalP"/>
    </source>
</evidence>
<keyword evidence="1" id="KW-0732">Signal</keyword>
<sequence length="46" mass="5142">LCVEPTAFALLSHSLLTVLLSHLQGRLTAWDKFLTGQAVVRSEKYQ</sequence>
<organism evidence="2 3">
    <name type="scientific">Bos mutus</name>
    <name type="common">wild yak</name>
    <dbReference type="NCBI Taxonomy" id="72004"/>
    <lineage>
        <taxon>Eukaryota</taxon>
        <taxon>Metazoa</taxon>
        <taxon>Chordata</taxon>
        <taxon>Craniata</taxon>
        <taxon>Vertebrata</taxon>
        <taxon>Euteleostomi</taxon>
        <taxon>Mammalia</taxon>
        <taxon>Eutheria</taxon>
        <taxon>Laurasiatheria</taxon>
        <taxon>Artiodactyla</taxon>
        <taxon>Ruminantia</taxon>
        <taxon>Pecora</taxon>
        <taxon>Bovidae</taxon>
        <taxon>Bovinae</taxon>
        <taxon>Bos</taxon>
    </lineage>
</organism>
<evidence type="ECO:0000313" key="3">
    <source>
        <dbReference type="Proteomes" id="UP000011080"/>
    </source>
</evidence>
<feature type="chain" id="PRO_5005358050" evidence="1">
    <location>
        <begin position="22"/>
        <end position="46"/>
    </location>
</feature>
<dbReference type="Proteomes" id="UP000011080">
    <property type="component" value="Unassembled WGS sequence"/>
</dbReference>
<protein>
    <submittedName>
        <fullName evidence="2">Uncharacterized protein</fullName>
    </submittedName>
</protein>
<feature type="non-terminal residue" evidence="2">
    <location>
        <position position="1"/>
    </location>
</feature>
<evidence type="ECO:0000313" key="2">
    <source>
        <dbReference type="EMBL" id="ELR57129.1"/>
    </source>
</evidence>
<gene>
    <name evidence="2" type="ORF">M91_06382</name>
</gene>
<reference evidence="2 3" key="1">
    <citation type="journal article" date="2012" name="Nat. Genet.">
        <title>The yak genome and adaptation to life at high altitude.</title>
        <authorList>
            <person name="Qiu Q."/>
            <person name="Zhang G."/>
            <person name="Ma T."/>
            <person name="Qian W."/>
            <person name="Wang J."/>
            <person name="Ye Z."/>
            <person name="Cao C."/>
            <person name="Hu Q."/>
            <person name="Kim J."/>
            <person name="Larkin D.M."/>
            <person name="Auvil L."/>
            <person name="Capitanu B."/>
            <person name="Ma J."/>
            <person name="Lewin H.A."/>
            <person name="Qian X."/>
            <person name="Lang Y."/>
            <person name="Zhou R."/>
            <person name="Wang L."/>
            <person name="Wang K."/>
            <person name="Xia J."/>
            <person name="Liao S."/>
            <person name="Pan S."/>
            <person name="Lu X."/>
            <person name="Hou H."/>
            <person name="Wang Y."/>
            <person name="Zang X."/>
            <person name="Yin Y."/>
            <person name="Ma H."/>
            <person name="Zhang J."/>
            <person name="Wang Z."/>
            <person name="Zhang Y."/>
            <person name="Zhang D."/>
            <person name="Yonezawa T."/>
            <person name="Hasegawa M."/>
            <person name="Zhong Y."/>
            <person name="Liu W."/>
            <person name="Zhang Y."/>
            <person name="Huang Z."/>
            <person name="Zhang S."/>
            <person name="Long R."/>
            <person name="Yang H."/>
            <person name="Wang J."/>
            <person name="Lenstra J.A."/>
            <person name="Cooper D.N."/>
            <person name="Wu Y."/>
            <person name="Wang J."/>
            <person name="Shi P."/>
            <person name="Wang J."/>
            <person name="Liu J."/>
        </authorList>
    </citation>
    <scope>NUCLEOTIDE SEQUENCE [LARGE SCALE GENOMIC DNA]</scope>
    <source>
        <strain evidence="3">yakQH1</strain>
    </source>
</reference>
<name>L8INL0_9CETA</name>
<dbReference type="AlphaFoldDB" id="L8INL0"/>